<organism evidence="12 13">
    <name type="scientific">Aquatica leii</name>
    <dbReference type="NCBI Taxonomy" id="1421715"/>
    <lineage>
        <taxon>Eukaryota</taxon>
        <taxon>Metazoa</taxon>
        <taxon>Ecdysozoa</taxon>
        <taxon>Arthropoda</taxon>
        <taxon>Hexapoda</taxon>
        <taxon>Insecta</taxon>
        <taxon>Pterygota</taxon>
        <taxon>Neoptera</taxon>
        <taxon>Endopterygota</taxon>
        <taxon>Coleoptera</taxon>
        <taxon>Polyphaga</taxon>
        <taxon>Elateriformia</taxon>
        <taxon>Elateroidea</taxon>
        <taxon>Lampyridae</taxon>
        <taxon>Luciolinae</taxon>
        <taxon>Aquatica</taxon>
    </lineage>
</organism>
<feature type="compositionally biased region" description="Basic and acidic residues" evidence="11">
    <location>
        <begin position="1212"/>
        <end position="1221"/>
    </location>
</feature>
<feature type="compositionally biased region" description="Polar residues" evidence="11">
    <location>
        <begin position="963"/>
        <end position="998"/>
    </location>
</feature>
<keyword evidence="8" id="KW-0804">Transcription</keyword>
<feature type="region of interest" description="Disordered" evidence="11">
    <location>
        <begin position="656"/>
        <end position="716"/>
    </location>
</feature>
<evidence type="ECO:0000256" key="1">
    <source>
        <dbReference type="ARBA" id="ARBA00004123"/>
    </source>
</evidence>
<name>A0AAN7Q189_9COLE</name>
<evidence type="ECO:0000256" key="6">
    <source>
        <dbReference type="ARBA" id="ARBA00022833"/>
    </source>
</evidence>
<sequence>MNKVDERRPGIRRANVEQKSNRTVGFPQLKKRNLETSSSIMTSVAKTTKSHDISDLKDDKRKKKIFDESESCKQVLLPQKKRVLPTSSTSSPIKKTLKTGQAVPSQDESAVNETLIRETEAALKNLSGSWPGPRGSSYNKQQEESPAFENLFEEKKGNPKLSPSSSSNSSTDNTCSLKDVITLRDPHEDVDKSLKTNKLNKPIKIKQETEIDNLIKIESECISLQTQTKTKGKQNKGNEPPSQYQPPDFNELVDDSSNELEIDMSEAAADKDDVNDDKLDSKGKKKETEDVKRSRYSSDESSSQTQSVYHPFPRPVTSTVSPFSSTSAFRPPQTDSSKTASKSSTAINALGPYPEEATFVGYSATIGTPASPINDDKLKSTVNLAQLKQEGGSQIDSNNSCSNSDTKSSIASPEAMNKQYTILQPATVGSRAASALQEAVREGVQSVSAVSSSTSSSSNDSLSKMGSSGFERITGALSPTSIGREGSKCPTPGCNGQGHVTGLYSHHRSLSGCPRKDKVTPEILAMHETILKCPTPGCNGRGHVSSNRNTHRSLSGCPIAAANKQAAREQKYQSSLQHRIKSPHTPFVGSCQSEYSPGFDIAYGSGPNPNSEEAKSNYNAYYSKFQEIKNDAMKIPKSEVTTPSCCSVTGRNDLLVPKTESSSNSCRSPPSGMRPAYDPYMSQDSNSSSISSMEAMSTRGPHHQLQPHSQHANIPHQNPHQAAYNIEDARQHPLHRSPYHQSPMSSEEMYRDHPMRPYGDMGESMSGPIARPTVTYPSEMGPRPYDTSLTRPYDPSTATAFERYDSSNQCGSLPQTVMPQRPPQNMYGYGTLEEQQEQRYQQEAAAAAQHQMAVANAAAAGMMKTEADQQPSGPLYPRPMYQYDTSSGPIPMGFSAINLSVKCVTTAQAQIKGAGPHTSPGGTVIDLSTSSVTTTSPQVAYSSPHYGGQRVGASPQAAASPHLSASPQVPSPQGQTLDLSVSRLSHSSGTSPQYQNGHTDAVPVPAGFIGPRDEQTEPVDFSTANEPVNFSGVRPVATFAGPVLAPGSGYSRESTPDSGGSHYMEAYRDASDFGFVQGYGPVSPHPGYGMTPVPADYPANPYTSYPGGGYSCAGGYPGPPTTGYPAPPGGYSPSPCYSMPPPQHSMAQHDKGPNKDNGLSGCPRADRSQIQAHSQELKCPTPGCDGSGHVTGNYSSHRSLSGCPRANKPKSKPRDGQDSEPLRCPIPGCDGSGHATGKFLSHRSASGCPIANRNKMRGVIDTGGNVDQHKAAVVAASAMKFEGVNCPTPGCDGTGHINGSFLTHRSLSGCPVAGQTAKKHKYEDMPSFYAKGYSTGMDTSVGNGEDLMTLEAEISELQRENARVESQMIKLKNDINAMESHLSHGEKETQALTQRNSNLNEYYESLRNNVITLLEHVRLPGGGTTPDKIGQENFDSYLTKLQTLCTPDGYCSEENRPLYETVKCALQDFTVLPTPI</sequence>
<feature type="compositionally biased region" description="Low complexity" evidence="11">
    <location>
        <begin position="681"/>
        <end position="697"/>
    </location>
</feature>
<dbReference type="GO" id="GO:0005634">
    <property type="term" value="C:nucleus"/>
    <property type="evidence" value="ECO:0007669"/>
    <property type="project" value="UniProtKB-SubCell"/>
</dbReference>
<feature type="region of interest" description="Disordered" evidence="11">
    <location>
        <begin position="1"/>
        <end position="25"/>
    </location>
</feature>
<feature type="compositionally biased region" description="Basic and acidic residues" evidence="11">
    <location>
        <begin position="268"/>
        <end position="298"/>
    </location>
</feature>
<evidence type="ECO:0000256" key="7">
    <source>
        <dbReference type="ARBA" id="ARBA00023015"/>
    </source>
</evidence>
<keyword evidence="9" id="KW-0539">Nucleus</keyword>
<evidence type="ECO:0000256" key="9">
    <source>
        <dbReference type="ARBA" id="ARBA00023242"/>
    </source>
</evidence>
<dbReference type="FunFam" id="4.10.320.30:FF:000001">
    <property type="entry name" value="Myelin transcription factor 1-like, a"/>
    <property type="match status" value="5"/>
</dbReference>
<comment type="similarity">
    <text evidence="2">Belongs to the MYT1 family.</text>
</comment>
<keyword evidence="5" id="KW-0863">Zinc-finger</keyword>
<feature type="compositionally biased region" description="Polar residues" evidence="11">
    <location>
        <begin position="389"/>
        <end position="411"/>
    </location>
</feature>
<evidence type="ECO:0000256" key="10">
    <source>
        <dbReference type="SAM" id="Coils"/>
    </source>
</evidence>
<dbReference type="GO" id="GO:0007399">
    <property type="term" value="P:nervous system development"/>
    <property type="evidence" value="ECO:0007669"/>
    <property type="project" value="UniProtKB-KW"/>
</dbReference>
<dbReference type="InterPro" id="IPR036060">
    <property type="entry name" value="Znf_C2H2C_sf"/>
</dbReference>
<dbReference type="Proteomes" id="UP001353858">
    <property type="component" value="Unassembled WGS sequence"/>
</dbReference>
<feature type="compositionally biased region" description="Acidic residues" evidence="11">
    <location>
        <begin position="251"/>
        <end position="264"/>
    </location>
</feature>
<evidence type="ECO:0000256" key="11">
    <source>
        <dbReference type="SAM" id="MobiDB-lite"/>
    </source>
</evidence>
<evidence type="ECO:0000313" key="13">
    <source>
        <dbReference type="Proteomes" id="UP001353858"/>
    </source>
</evidence>
<comment type="caution">
    <text evidence="12">The sequence shown here is derived from an EMBL/GenBank/DDBJ whole genome shotgun (WGS) entry which is preliminary data.</text>
</comment>
<dbReference type="GO" id="GO:0008270">
    <property type="term" value="F:zinc ion binding"/>
    <property type="evidence" value="ECO:0007669"/>
    <property type="project" value="UniProtKB-KW"/>
</dbReference>
<dbReference type="GO" id="GO:0000981">
    <property type="term" value="F:DNA-binding transcription factor activity, RNA polymerase II-specific"/>
    <property type="evidence" value="ECO:0007669"/>
    <property type="project" value="TreeGrafter"/>
</dbReference>
<dbReference type="SUPFAM" id="SSF103637">
    <property type="entry name" value="CCHHC domain"/>
    <property type="match status" value="5"/>
</dbReference>
<evidence type="ECO:0000256" key="5">
    <source>
        <dbReference type="ARBA" id="ARBA00022771"/>
    </source>
</evidence>
<feature type="compositionally biased region" description="Polar residues" evidence="11">
    <location>
        <begin position="706"/>
        <end position="716"/>
    </location>
</feature>
<evidence type="ECO:0000256" key="4">
    <source>
        <dbReference type="ARBA" id="ARBA00022737"/>
    </source>
</evidence>
<evidence type="ECO:0000256" key="8">
    <source>
        <dbReference type="ARBA" id="ARBA00023163"/>
    </source>
</evidence>
<feature type="region of interest" description="Disordered" evidence="11">
    <location>
        <begin position="389"/>
        <end position="413"/>
    </location>
</feature>
<feature type="region of interest" description="Disordered" evidence="11">
    <location>
        <begin position="1136"/>
        <end position="1174"/>
    </location>
</feature>
<dbReference type="PROSITE" id="PS51802">
    <property type="entry name" value="ZF_CCHHC"/>
    <property type="match status" value="5"/>
</dbReference>
<dbReference type="Gene3D" id="4.10.320.30">
    <property type="match status" value="5"/>
</dbReference>
<feature type="region of interest" description="Disordered" evidence="11">
    <location>
        <begin position="1190"/>
        <end position="1225"/>
    </location>
</feature>
<dbReference type="GO" id="GO:0000978">
    <property type="term" value="F:RNA polymerase II cis-regulatory region sequence-specific DNA binding"/>
    <property type="evidence" value="ECO:0007669"/>
    <property type="project" value="TreeGrafter"/>
</dbReference>
<feature type="region of interest" description="Disordered" evidence="11">
    <location>
        <begin position="78"/>
        <end position="196"/>
    </location>
</feature>
<dbReference type="Pfam" id="PF01530">
    <property type="entry name" value="zf-C2HC"/>
    <property type="match status" value="5"/>
</dbReference>
<feature type="region of interest" description="Disordered" evidence="11">
    <location>
        <begin position="448"/>
        <end position="489"/>
    </location>
</feature>
<feature type="region of interest" description="Disordered" evidence="11">
    <location>
        <begin position="935"/>
        <end position="999"/>
    </location>
</feature>
<gene>
    <name evidence="12" type="ORF">RN001_012022</name>
</gene>
<keyword evidence="6" id="KW-0862">Zinc</keyword>
<keyword evidence="7" id="KW-0805">Transcription regulation</keyword>
<accession>A0AAN7Q189</accession>
<reference evidence="13" key="1">
    <citation type="submission" date="2023-01" db="EMBL/GenBank/DDBJ databases">
        <title>Key to firefly adult light organ development and bioluminescence: homeobox transcription factors regulate luciferase expression and transportation to peroxisome.</title>
        <authorList>
            <person name="Fu X."/>
        </authorList>
    </citation>
    <scope>NUCLEOTIDE SEQUENCE [LARGE SCALE GENOMIC DNA]</scope>
</reference>
<feature type="compositionally biased region" description="Polar residues" evidence="11">
    <location>
        <begin position="102"/>
        <end position="112"/>
    </location>
</feature>
<evidence type="ECO:0000313" key="12">
    <source>
        <dbReference type="EMBL" id="KAK4875600.1"/>
    </source>
</evidence>
<feature type="region of interest" description="Disordered" evidence="11">
    <location>
        <begin position="227"/>
        <end position="343"/>
    </location>
</feature>
<dbReference type="PANTHER" id="PTHR10816:SF15">
    <property type="entry name" value="MYELIN TRANSCRIPTION FACTOR 1-LIKE PROTEIN"/>
    <property type="match status" value="1"/>
</dbReference>
<feature type="compositionally biased region" description="Basic and acidic residues" evidence="11">
    <location>
        <begin position="1"/>
        <end position="20"/>
    </location>
</feature>
<feature type="coiled-coil region" evidence="10">
    <location>
        <begin position="1347"/>
        <end position="1409"/>
    </location>
</feature>
<dbReference type="PANTHER" id="PTHR10816">
    <property type="entry name" value="MYELIN TRANSCRIPTION FACTOR 1-RELATED"/>
    <property type="match status" value="1"/>
</dbReference>
<dbReference type="EMBL" id="JARPUR010000005">
    <property type="protein sequence ID" value="KAK4875600.1"/>
    <property type="molecule type" value="Genomic_DNA"/>
</dbReference>
<keyword evidence="13" id="KW-1185">Reference proteome</keyword>
<dbReference type="InterPro" id="IPR002515">
    <property type="entry name" value="Znf_C2H2C"/>
</dbReference>
<evidence type="ECO:0000256" key="3">
    <source>
        <dbReference type="ARBA" id="ARBA00022723"/>
    </source>
</evidence>
<comment type="subcellular location">
    <subcellularLocation>
        <location evidence="1">Nucleus</location>
    </subcellularLocation>
</comment>
<feature type="compositionally biased region" description="Polar residues" evidence="11">
    <location>
        <begin position="1190"/>
        <end position="1199"/>
    </location>
</feature>
<dbReference type="Gene3D" id="6.10.250.3110">
    <property type="match status" value="1"/>
</dbReference>
<feature type="compositionally biased region" description="Basic and acidic residues" evidence="11">
    <location>
        <begin position="181"/>
        <end position="194"/>
    </location>
</feature>
<evidence type="ECO:0008006" key="14">
    <source>
        <dbReference type="Google" id="ProtNLM"/>
    </source>
</evidence>
<keyword evidence="10" id="KW-0175">Coiled coil</keyword>
<proteinExistence type="inferred from homology"/>
<feature type="compositionally biased region" description="Low complexity" evidence="11">
    <location>
        <begin position="315"/>
        <end position="327"/>
    </location>
</feature>
<protein>
    <recommendedName>
        <fullName evidence="14">Myelin transcription factor 1-like protein</fullName>
    </recommendedName>
</protein>
<feature type="compositionally biased region" description="Low complexity" evidence="11">
    <location>
        <begin position="84"/>
        <end position="94"/>
    </location>
</feature>
<evidence type="ECO:0000256" key="2">
    <source>
        <dbReference type="ARBA" id="ARBA00010194"/>
    </source>
</evidence>
<feature type="compositionally biased region" description="Low complexity" evidence="11">
    <location>
        <begin position="448"/>
        <end position="468"/>
    </location>
</feature>
<feature type="compositionally biased region" description="Low complexity" evidence="11">
    <location>
        <begin position="661"/>
        <end position="671"/>
    </location>
</feature>
<keyword evidence="3" id="KW-0479">Metal-binding</keyword>
<keyword evidence="4" id="KW-0677">Repeat</keyword>